<dbReference type="RefSeq" id="WP_186976148.1">
    <property type="nucleotide sequence ID" value="NZ_JACOOH010000004.1"/>
</dbReference>
<sequence>MNVRWLIVLCLSVVGAACVHTIDAEVESTPREIHFKVQASALARSSKEVFAVGDSIGIYAVKRTEGGISAIPAQTGNQAHNAKWVKTEDGWQPASPIDKVLWSQDNAPLDFYAYYPYQREAFDPAAINVRVHSKQNSEVAVEESDVLRAANTRGLSEGDVELQFEHVFSLVEVKLVGDRIVGSPVKVTASEIATNMQLNLGTGELFPLTMGSVALYCADSEQMLYKAILPPQQVEEGCAFLQCEFDGVTCIYRSPGIKLEPACLQEFEIEVK</sequence>
<dbReference type="CDD" id="cd13120">
    <property type="entry name" value="BF2867_like_N"/>
    <property type="match status" value="1"/>
</dbReference>
<keyword evidence="1" id="KW-0732">Signal</keyword>
<organism evidence="2 3">
    <name type="scientific">Butyricimonas hominis</name>
    <dbReference type="NCBI Taxonomy" id="2763032"/>
    <lineage>
        <taxon>Bacteria</taxon>
        <taxon>Pseudomonadati</taxon>
        <taxon>Bacteroidota</taxon>
        <taxon>Bacteroidia</taxon>
        <taxon>Bacteroidales</taxon>
        <taxon>Odoribacteraceae</taxon>
        <taxon>Butyricimonas</taxon>
    </lineage>
</organism>
<reference evidence="2 3" key="1">
    <citation type="submission" date="2020-08" db="EMBL/GenBank/DDBJ databases">
        <title>Genome public.</title>
        <authorList>
            <person name="Liu C."/>
            <person name="Sun Q."/>
        </authorList>
    </citation>
    <scope>NUCLEOTIDE SEQUENCE [LARGE SCALE GENOMIC DNA]</scope>
    <source>
        <strain evidence="2 3">NSJ-56</strain>
    </source>
</reference>
<dbReference type="Proteomes" id="UP000646484">
    <property type="component" value="Unassembled WGS sequence"/>
</dbReference>
<feature type="signal peptide" evidence="1">
    <location>
        <begin position="1"/>
        <end position="21"/>
    </location>
</feature>
<name>A0ABR7D184_9BACT</name>
<dbReference type="Gene3D" id="2.60.40.2620">
    <property type="entry name" value="Fimbrillin-like"/>
    <property type="match status" value="1"/>
</dbReference>
<keyword evidence="3" id="KW-1185">Reference proteome</keyword>
<dbReference type="PROSITE" id="PS51257">
    <property type="entry name" value="PROKAR_LIPOPROTEIN"/>
    <property type="match status" value="1"/>
</dbReference>
<dbReference type="EMBL" id="JACOOH010000004">
    <property type="protein sequence ID" value="MBC5621686.1"/>
    <property type="molecule type" value="Genomic_DNA"/>
</dbReference>
<accession>A0ABR7D184</accession>
<gene>
    <name evidence="2" type="ORF">H8S64_11315</name>
</gene>
<dbReference type="InterPro" id="IPR025049">
    <property type="entry name" value="Mfa-like_1"/>
</dbReference>
<evidence type="ECO:0000256" key="1">
    <source>
        <dbReference type="SAM" id="SignalP"/>
    </source>
</evidence>
<evidence type="ECO:0000313" key="3">
    <source>
        <dbReference type="Proteomes" id="UP000646484"/>
    </source>
</evidence>
<feature type="chain" id="PRO_5045440830" evidence="1">
    <location>
        <begin position="22"/>
        <end position="272"/>
    </location>
</feature>
<comment type="caution">
    <text evidence="2">The sequence shown here is derived from an EMBL/GenBank/DDBJ whole genome shotgun (WGS) entry which is preliminary data.</text>
</comment>
<proteinExistence type="predicted"/>
<protein>
    <submittedName>
        <fullName evidence="2">Fimbrillin family protein</fullName>
    </submittedName>
</protein>
<dbReference type="InterPro" id="IPR042278">
    <property type="entry name" value="Mfa-like_1_N"/>
</dbReference>
<dbReference type="Pfam" id="PF13149">
    <property type="entry name" value="Mfa_like_1"/>
    <property type="match status" value="1"/>
</dbReference>
<evidence type="ECO:0000313" key="2">
    <source>
        <dbReference type="EMBL" id="MBC5621686.1"/>
    </source>
</evidence>